<dbReference type="PATRIC" id="fig|263475.3.peg.3500"/>
<organism evidence="2 3">
    <name type="scientific">Viridibacillus arvi</name>
    <dbReference type="NCBI Taxonomy" id="263475"/>
    <lineage>
        <taxon>Bacteria</taxon>
        <taxon>Bacillati</taxon>
        <taxon>Bacillota</taxon>
        <taxon>Bacilli</taxon>
        <taxon>Bacillales</taxon>
        <taxon>Caryophanaceae</taxon>
        <taxon>Viridibacillus</taxon>
    </lineage>
</organism>
<evidence type="ECO:0000259" key="1">
    <source>
        <dbReference type="Pfam" id="PF07969"/>
    </source>
</evidence>
<evidence type="ECO:0000313" key="3">
    <source>
        <dbReference type="Proteomes" id="UP000036867"/>
    </source>
</evidence>
<dbReference type="GO" id="GO:0016810">
    <property type="term" value="F:hydrolase activity, acting on carbon-nitrogen (but not peptide) bonds"/>
    <property type="evidence" value="ECO:0007669"/>
    <property type="project" value="InterPro"/>
</dbReference>
<dbReference type="Gene3D" id="2.30.40.10">
    <property type="entry name" value="Urease, subunit C, domain 1"/>
    <property type="match status" value="1"/>
</dbReference>
<dbReference type="SUPFAM" id="SSF51556">
    <property type="entry name" value="Metallo-dependent hydrolases"/>
    <property type="match status" value="1"/>
</dbReference>
<proteinExistence type="predicted"/>
<dbReference type="GeneID" id="301136683"/>
<comment type="caution">
    <text evidence="2">The sequence shown here is derived from an EMBL/GenBank/DDBJ whole genome shotgun (WGS) entry which is preliminary data.</text>
</comment>
<dbReference type="InterPro" id="IPR013108">
    <property type="entry name" value="Amidohydro_3"/>
</dbReference>
<dbReference type="Gene3D" id="3.20.20.140">
    <property type="entry name" value="Metal-dependent hydrolases"/>
    <property type="match status" value="1"/>
</dbReference>
<dbReference type="OrthoDB" id="9767366at2"/>
<dbReference type="EMBL" id="LILB01000005">
    <property type="protein sequence ID" value="KOO48984.1"/>
    <property type="molecule type" value="Genomic_DNA"/>
</dbReference>
<dbReference type="PANTHER" id="PTHR22642:SF2">
    <property type="entry name" value="PROTEIN LONG AFTER FAR-RED 3"/>
    <property type="match status" value="1"/>
</dbReference>
<keyword evidence="3" id="KW-1185">Reference proteome</keyword>
<dbReference type="InterPro" id="IPR011059">
    <property type="entry name" value="Metal-dep_hydrolase_composite"/>
</dbReference>
<dbReference type="Proteomes" id="UP000036867">
    <property type="component" value="Unassembled WGS sequence"/>
</dbReference>
<gene>
    <name evidence="2" type="ORF">AMD00_11315</name>
</gene>
<dbReference type="Gene3D" id="3.10.310.70">
    <property type="match status" value="1"/>
</dbReference>
<keyword evidence="2" id="KW-0378">Hydrolase</keyword>
<dbReference type="STRING" id="263475.AMD00_11315"/>
<accession>A0A0M0LD44</accession>
<reference evidence="3" key="1">
    <citation type="submission" date="2015-08" db="EMBL/GenBank/DDBJ databases">
        <title>Fjat-10028 dsm 16317.</title>
        <authorList>
            <person name="Liu B."/>
            <person name="Wang J."/>
            <person name="Zhu Y."/>
            <person name="Liu G."/>
            <person name="Chen Q."/>
            <person name="Chen Z."/>
            <person name="Lan J."/>
            <person name="Che J."/>
            <person name="Ge C."/>
            <person name="Shi H."/>
            <person name="Pan Z."/>
            <person name="Liu X."/>
        </authorList>
    </citation>
    <scope>NUCLEOTIDE SEQUENCE [LARGE SCALE GENOMIC DNA]</scope>
    <source>
        <strain evidence="3">DSM 16317</strain>
    </source>
</reference>
<dbReference type="InterPro" id="IPR033932">
    <property type="entry name" value="YtcJ-like"/>
</dbReference>
<dbReference type="InterPro" id="IPR032466">
    <property type="entry name" value="Metal_Hydrolase"/>
</dbReference>
<dbReference type="PANTHER" id="PTHR22642">
    <property type="entry name" value="IMIDAZOLONEPROPIONASE"/>
    <property type="match status" value="1"/>
</dbReference>
<protein>
    <submittedName>
        <fullName evidence="2">Amidohydrolase</fullName>
    </submittedName>
</protein>
<sequence length="522" mass="57752">MGQLWFGGTIYTMQRDGETVEAVLVEDGKVKKVGTYEELKTQAEEVFDLQGAVMYPGFVDSHLHMIGYGEKLLRLDLTNVKSSDELLDVIKQAAANCSSDEWLIAEGWDENQFNDIRIPTVQELDAIRQEPIVLKRICRHVVLANTSAMAAGNITQETPNPEGGEIGRDENGLLTGLLYDQALYEVLDQIPVEQEYSLTNTLELAVDHLLSLGLTGGHTEDMSYYGHFSNPLNAFNEIIGKRKNFRAHLLRHHLAFEQMMTSNATYSEPFVEPGAMKIFSDGALGGATAALLEPYENQPQNKGLFIHTSKQLDVLVKLARSYGEAVAVHIIGDAALEQVLTAIEANPLTNGKKDRLIHCSVVNDLLIERMSKLPVILDIQPQFILSDFPWIIDKIGLERAKMTYPFKRLTEKGLICAGGSDAPIEDANPLLGIHAAIARKKHVESHEGYIPIEKLTRFEAISLYTTGSAKVIGKEQVRGTIQPGYDADFSIFDKDLFVCELDEIPNAIALKTVVAGNLVFSK</sequence>
<dbReference type="RefSeq" id="WP_053417177.1">
    <property type="nucleotide sequence ID" value="NZ_JBCMHV010000018.1"/>
</dbReference>
<dbReference type="SUPFAM" id="SSF51338">
    <property type="entry name" value="Composite domain of metallo-dependent hydrolases"/>
    <property type="match status" value="1"/>
</dbReference>
<evidence type="ECO:0000313" key="2">
    <source>
        <dbReference type="EMBL" id="KOO48984.1"/>
    </source>
</evidence>
<feature type="domain" description="Amidohydrolase 3" evidence="1">
    <location>
        <begin position="45"/>
        <end position="520"/>
    </location>
</feature>
<dbReference type="AlphaFoldDB" id="A0A0M0LD44"/>
<name>A0A0M0LD44_9BACL</name>
<dbReference type="CDD" id="cd01300">
    <property type="entry name" value="YtcJ_like"/>
    <property type="match status" value="1"/>
</dbReference>
<dbReference type="Pfam" id="PF07969">
    <property type="entry name" value="Amidohydro_3"/>
    <property type="match status" value="1"/>
</dbReference>